<evidence type="ECO:0000256" key="1">
    <source>
        <dbReference type="SAM" id="Phobius"/>
    </source>
</evidence>
<dbReference type="RefSeq" id="WP_304515449.1">
    <property type="nucleotide sequence ID" value="NZ_JAOSID010000010.1"/>
</dbReference>
<protein>
    <submittedName>
        <fullName evidence="2">Uncharacterized protein</fullName>
    </submittedName>
</protein>
<keyword evidence="3" id="KW-1185">Reference proteome</keyword>
<gene>
    <name evidence="2" type="ORF">OC680_02005</name>
</gene>
<proteinExistence type="predicted"/>
<sequence>MNSINMFIVITLLVAIIFVLMNVMYQVNYNHKIEKYLLNCEILEKEVLKTIFHNKDKSFPLTKNSNITKKFLDLNILSKLKDDEKNSLHAIYKLNMKIFYLVNKKPRLKEVYLSNGK</sequence>
<name>A0ABT9DE03_9MOLU</name>
<accession>A0ABT9DE03</accession>
<reference evidence="2 3" key="1">
    <citation type="journal article" date="2023" name="Int. J. Syst. Evol. Microbiol.">
        <title>The observation of taxonomic boundaries for the 16SrII and 16SrXXV phytoplasmas using genome-based delimitation.</title>
        <authorList>
            <person name="Rodrigues Jardim B."/>
            <person name="Tran-Nguyen L.T.T."/>
            <person name="Gambley C."/>
            <person name="Al-Sadi A.M."/>
            <person name="Al-Subhi A.M."/>
            <person name="Foissac X."/>
            <person name="Salar P."/>
            <person name="Cai H."/>
            <person name="Yang J.Y."/>
            <person name="Davis R."/>
            <person name="Jones L."/>
            <person name="Rodoni B."/>
            <person name="Constable F.E."/>
        </authorList>
    </citation>
    <scope>NUCLEOTIDE SEQUENCE [LARGE SCALE GENOMIC DNA]</scope>
    <source>
        <strain evidence="2">BAWM-155c</strain>
    </source>
</reference>
<dbReference type="EMBL" id="JAOSID010000010">
    <property type="protein sequence ID" value="MDO8168245.1"/>
    <property type="molecule type" value="Genomic_DNA"/>
</dbReference>
<keyword evidence="1" id="KW-1133">Transmembrane helix</keyword>
<feature type="transmembrane region" description="Helical" evidence="1">
    <location>
        <begin position="6"/>
        <end position="25"/>
    </location>
</feature>
<evidence type="ECO:0000313" key="2">
    <source>
        <dbReference type="EMBL" id="MDO8168245.1"/>
    </source>
</evidence>
<evidence type="ECO:0000313" key="3">
    <source>
        <dbReference type="Proteomes" id="UP001172036"/>
    </source>
</evidence>
<keyword evidence="1" id="KW-0812">Transmembrane</keyword>
<organism evidence="2 3">
    <name type="scientific">Candidatus Phytoplasma melaleucae</name>
    <dbReference type="NCBI Taxonomy" id="2982630"/>
    <lineage>
        <taxon>Bacteria</taxon>
        <taxon>Bacillati</taxon>
        <taxon>Mycoplasmatota</taxon>
        <taxon>Mollicutes</taxon>
        <taxon>Acholeplasmatales</taxon>
        <taxon>Acholeplasmataceae</taxon>
        <taxon>Candidatus Phytoplasma</taxon>
    </lineage>
</organism>
<dbReference type="Proteomes" id="UP001172036">
    <property type="component" value="Unassembled WGS sequence"/>
</dbReference>
<keyword evidence="1" id="KW-0472">Membrane</keyword>
<comment type="caution">
    <text evidence="2">The sequence shown here is derived from an EMBL/GenBank/DDBJ whole genome shotgun (WGS) entry which is preliminary data.</text>
</comment>